<organism evidence="7 8">
    <name type="scientific">Neoroseomonas terrae</name>
    <dbReference type="NCBI Taxonomy" id="424799"/>
    <lineage>
        <taxon>Bacteria</taxon>
        <taxon>Pseudomonadati</taxon>
        <taxon>Pseudomonadota</taxon>
        <taxon>Alphaproteobacteria</taxon>
        <taxon>Acetobacterales</taxon>
        <taxon>Acetobacteraceae</taxon>
        <taxon>Neoroseomonas</taxon>
    </lineage>
</organism>
<proteinExistence type="inferred from homology"/>
<sequence length="633" mass="68974">MVAAPSQGLAQTPSPHTGRTGAAAALGPLNSPVRSTNPAAFESRAVLDHLAPIAWESDNLAYTDEAPTVHPAQTAFARMMTKKIQEPVKDKIYLVSGFQAASTLIVVGDQGLIVVDPGSDDDSAKASFDAFKRLRPEAGALPVVVIVYTHRHIDHAFGAAGFGVTQADIDAGKVKVIASTNFIDNLVSDVGVVGNILTQRTAYAGGYVAPGPQGPVHFGLGPAFGAGPISFFLPTDLVPANQPLKTTIAGIELEIFPAYGDAGDDEIDIYFPQFRHVHGSETIQGETFPNLYTLRGTSYRDVQQWMKGVETTLEYARKSDTYSGSHMRAWKGNEFIVERIQNYRDAIQYVHDQSIYLINLGYKRDQLADMVVLPEPYASDPWLQEYYGAVAHSVRNIYDGYLGWWQGDATDLAKPDFMETARQYVRVMGGRDKVLEEGRSAIAARNYGWAAEVLTHLTRAEPRDMEARRLKAEALRNWGYAQTNIYWRMYGIAGAMELDGTLDRSKPWNFTDPAIVRVLPTNKILSTMSVRLNAERAKGQNLSVQFIIADTGEKSGFHVRNQIAAFSEGELAGATVTIRGNKAAILQTVATGRLSDGVEVGGSIEVASRFLGLFEVIAPNDVNLLLPPGVPIK</sequence>
<dbReference type="Gene3D" id="3.60.15.30">
    <property type="entry name" value="Metallo-beta-lactamase domain"/>
    <property type="match status" value="1"/>
</dbReference>
<evidence type="ECO:0000256" key="1">
    <source>
        <dbReference type="ARBA" id="ARBA00022723"/>
    </source>
</evidence>
<dbReference type="InterPro" id="IPR044097">
    <property type="entry name" value="Bds1/SdsA1_MBL-fold"/>
</dbReference>
<dbReference type="EMBL" id="JAAEDI010000003">
    <property type="protein sequence ID" value="MBR0648746.1"/>
    <property type="molecule type" value="Genomic_DNA"/>
</dbReference>
<feature type="domain" description="Metallo-beta-lactamase" evidence="6">
    <location>
        <begin position="99"/>
        <end position="326"/>
    </location>
</feature>
<gene>
    <name evidence="7" type="ORF">GXW78_03675</name>
</gene>
<dbReference type="Pfam" id="PF14864">
    <property type="entry name" value="Alkyl_sulf_C"/>
    <property type="match status" value="1"/>
</dbReference>
<dbReference type="InterPro" id="IPR029229">
    <property type="entry name" value="Alkyl_sulf_C"/>
</dbReference>
<evidence type="ECO:0000256" key="2">
    <source>
        <dbReference type="ARBA" id="ARBA00022801"/>
    </source>
</evidence>
<dbReference type="Pfam" id="PF00753">
    <property type="entry name" value="Lactamase_B"/>
    <property type="match status" value="1"/>
</dbReference>
<dbReference type="InterPro" id="IPR036527">
    <property type="entry name" value="SCP2_sterol-bd_dom_sf"/>
</dbReference>
<accession>A0ABS5ECK7</accession>
<evidence type="ECO:0000256" key="5">
    <source>
        <dbReference type="SAM" id="MobiDB-lite"/>
    </source>
</evidence>
<dbReference type="InterPro" id="IPR029228">
    <property type="entry name" value="Alkyl_sulf_dimr"/>
</dbReference>
<dbReference type="SUPFAM" id="SSF56281">
    <property type="entry name" value="Metallo-hydrolase/oxidoreductase"/>
    <property type="match status" value="1"/>
</dbReference>
<dbReference type="InterPro" id="IPR001279">
    <property type="entry name" value="Metallo-B-lactamas"/>
</dbReference>
<feature type="compositionally biased region" description="Polar residues" evidence="5">
    <location>
        <begin position="8"/>
        <end position="17"/>
    </location>
</feature>
<comment type="caution">
    <text evidence="7">The sequence shown here is derived from an EMBL/GenBank/DDBJ whole genome shotgun (WGS) entry which is preliminary data.</text>
</comment>
<feature type="region of interest" description="Disordered" evidence="5">
    <location>
        <begin position="1"/>
        <end position="29"/>
    </location>
</feature>
<dbReference type="Gene3D" id="3.30.1050.10">
    <property type="entry name" value="SCP2 sterol-binding domain"/>
    <property type="match status" value="1"/>
</dbReference>
<dbReference type="PANTHER" id="PTHR43223">
    <property type="entry name" value="ALKYL/ARYL-SULFATASE"/>
    <property type="match status" value="1"/>
</dbReference>
<dbReference type="InterPro" id="IPR036866">
    <property type="entry name" value="RibonucZ/Hydroxyglut_hydro"/>
</dbReference>
<keyword evidence="8" id="KW-1185">Reference proteome</keyword>
<dbReference type="SUPFAM" id="SSF55718">
    <property type="entry name" value="SCP-like"/>
    <property type="match status" value="1"/>
</dbReference>
<protein>
    <submittedName>
        <fullName evidence="7">MBL fold metallo-hydrolase</fullName>
    </submittedName>
</protein>
<evidence type="ECO:0000256" key="3">
    <source>
        <dbReference type="ARBA" id="ARBA00022833"/>
    </source>
</evidence>
<keyword evidence="3" id="KW-0862">Zinc</keyword>
<dbReference type="Gene3D" id="1.25.40.880">
    <property type="entry name" value="Alkyl sulfatase, dimerisation domain"/>
    <property type="match status" value="1"/>
</dbReference>
<dbReference type="InterPro" id="IPR052195">
    <property type="entry name" value="Bact_Alkyl/Aryl-Sulfatase"/>
</dbReference>
<dbReference type="InterPro" id="IPR038536">
    <property type="entry name" value="Alkyl/aryl-sulf_dimr_sf"/>
</dbReference>
<comment type="similarity">
    <text evidence="4">Belongs to the metallo-beta-lactamase superfamily. Type III sulfatase family.</text>
</comment>
<dbReference type="PANTHER" id="PTHR43223:SF1">
    <property type="entry name" value="ALKYL_ARYL-SULFATASE BDS1"/>
    <property type="match status" value="1"/>
</dbReference>
<dbReference type="CDD" id="cd07710">
    <property type="entry name" value="arylsulfatase_Sdsa1-like_MBL-fold"/>
    <property type="match status" value="1"/>
</dbReference>
<dbReference type="SMART" id="SM00849">
    <property type="entry name" value="Lactamase_B"/>
    <property type="match status" value="1"/>
</dbReference>
<reference evidence="8" key="1">
    <citation type="journal article" date="2021" name="Syst. Appl. Microbiol.">
        <title>Roseomonas hellenica sp. nov., isolated from roots of wild-growing Alkanna tinctoria.</title>
        <authorList>
            <person name="Rat A."/>
            <person name="Naranjo H.D."/>
            <person name="Lebbe L."/>
            <person name="Cnockaert M."/>
            <person name="Krigas N."/>
            <person name="Grigoriadou K."/>
            <person name="Maloupa E."/>
            <person name="Willems A."/>
        </authorList>
    </citation>
    <scope>NUCLEOTIDE SEQUENCE [LARGE SCALE GENOMIC DNA]</scope>
    <source>
        <strain evidence="8">LMG 31159</strain>
    </source>
</reference>
<evidence type="ECO:0000256" key="4">
    <source>
        <dbReference type="ARBA" id="ARBA00033751"/>
    </source>
</evidence>
<evidence type="ECO:0000313" key="7">
    <source>
        <dbReference type="EMBL" id="MBR0648746.1"/>
    </source>
</evidence>
<evidence type="ECO:0000259" key="6">
    <source>
        <dbReference type="SMART" id="SM00849"/>
    </source>
</evidence>
<keyword evidence="2" id="KW-0378">Hydrolase</keyword>
<name>A0ABS5ECK7_9PROT</name>
<evidence type="ECO:0000313" key="8">
    <source>
        <dbReference type="Proteomes" id="UP000698752"/>
    </source>
</evidence>
<dbReference type="Pfam" id="PF14863">
    <property type="entry name" value="Alkyl_sulf_dimr"/>
    <property type="match status" value="1"/>
</dbReference>
<keyword evidence="1" id="KW-0479">Metal-binding</keyword>
<dbReference type="Proteomes" id="UP000698752">
    <property type="component" value="Unassembled WGS sequence"/>
</dbReference>